<proteinExistence type="inferred from homology"/>
<keyword evidence="6 7" id="KW-0315">Glutamine amidotransferase</keyword>
<dbReference type="InterPro" id="IPR029057">
    <property type="entry name" value="PRTase-like"/>
</dbReference>
<dbReference type="Pfam" id="PF13537">
    <property type="entry name" value="GATase_7"/>
    <property type="match status" value="1"/>
</dbReference>
<dbReference type="CDD" id="cd00715">
    <property type="entry name" value="GPATase_N"/>
    <property type="match status" value="1"/>
</dbReference>
<name>A0A399FYZ4_UNCN2</name>
<comment type="caution">
    <text evidence="12">The sequence shown here is derived from an EMBL/GenBank/DDBJ whole genome shotgun (WGS) entry which is preliminary data.</text>
</comment>
<keyword evidence="7 10" id="KW-0408">Iron</keyword>
<evidence type="ECO:0000259" key="11">
    <source>
        <dbReference type="PROSITE" id="PS51278"/>
    </source>
</evidence>
<dbReference type="SUPFAM" id="SSF56235">
    <property type="entry name" value="N-terminal nucleophile aminohydrolases (Ntn hydrolases)"/>
    <property type="match status" value="1"/>
</dbReference>
<evidence type="ECO:0000256" key="7">
    <source>
        <dbReference type="HAMAP-Rule" id="MF_01931"/>
    </source>
</evidence>
<comment type="function">
    <text evidence="7">Catalyzes the formation of phosphoribosylamine from phosphoribosylpyrophosphate (PRPP) and glutamine.</text>
</comment>
<dbReference type="PIRSF" id="PIRSF000485">
    <property type="entry name" value="Amd_phspho_trans"/>
    <property type="match status" value="1"/>
</dbReference>
<comment type="pathway">
    <text evidence="1 7 8">Purine metabolism; IMP biosynthesis via de novo pathway; N(1)-(5-phospho-D-ribosyl)glycinamide from 5-phospho-alpha-D-ribose 1-diphosphate: step 1/2.</text>
</comment>
<comment type="caution">
    <text evidence="7">Lacks conserved residue(s) required for the propagation of feature annotation.</text>
</comment>
<evidence type="ECO:0000256" key="1">
    <source>
        <dbReference type="ARBA" id="ARBA00005209"/>
    </source>
</evidence>
<reference evidence="12 13" key="1">
    <citation type="submission" date="2018-08" db="EMBL/GenBank/DDBJ databases">
        <title>Draft genome of candidate division NPL-UPA2 bacterium Unc8 that adapted to ultra-basic serpentinizing groundwater.</title>
        <authorList>
            <person name="Ishii S."/>
            <person name="Suzuki S."/>
            <person name="Nealson K.H."/>
        </authorList>
    </citation>
    <scope>NUCLEOTIDE SEQUENCE [LARGE SCALE GENOMIC DNA]</scope>
    <source>
        <strain evidence="12">Unc8</strain>
    </source>
</reference>
<feature type="binding site" evidence="7 10">
    <location>
        <position position="444"/>
    </location>
    <ligand>
        <name>[4Fe-4S] cluster</name>
        <dbReference type="ChEBI" id="CHEBI:49883"/>
    </ligand>
</feature>
<evidence type="ECO:0000313" key="13">
    <source>
        <dbReference type="Proteomes" id="UP000266287"/>
    </source>
</evidence>
<comment type="catalytic activity">
    <reaction evidence="7 8">
        <text>5-phospho-beta-D-ribosylamine + L-glutamate + diphosphate = 5-phospho-alpha-D-ribose 1-diphosphate + L-glutamine + H2O</text>
        <dbReference type="Rhea" id="RHEA:14905"/>
        <dbReference type="ChEBI" id="CHEBI:15377"/>
        <dbReference type="ChEBI" id="CHEBI:29985"/>
        <dbReference type="ChEBI" id="CHEBI:33019"/>
        <dbReference type="ChEBI" id="CHEBI:58017"/>
        <dbReference type="ChEBI" id="CHEBI:58359"/>
        <dbReference type="ChEBI" id="CHEBI:58681"/>
        <dbReference type="EC" id="2.4.2.14"/>
    </reaction>
</comment>
<dbReference type="CDD" id="cd06223">
    <property type="entry name" value="PRTases_typeI"/>
    <property type="match status" value="1"/>
</dbReference>
<comment type="similarity">
    <text evidence="2 7 8">In the C-terminal section; belongs to the purine/pyrimidine phosphoribosyltransferase family.</text>
</comment>
<dbReference type="InterPro" id="IPR029055">
    <property type="entry name" value="Ntn_hydrolases_N"/>
</dbReference>
<gene>
    <name evidence="7" type="primary">purF</name>
    <name evidence="12" type="ORF">B9J77_02375</name>
</gene>
<dbReference type="HAMAP" id="MF_01931">
    <property type="entry name" value="PurF"/>
    <property type="match status" value="1"/>
</dbReference>
<organism evidence="12 13">
    <name type="scientific">candidate division NPL-UPA2 bacterium Unc8</name>
    <dbReference type="NCBI Taxonomy" id="1980939"/>
    <lineage>
        <taxon>Bacteria</taxon>
    </lineage>
</organism>
<dbReference type="GO" id="GO:0004044">
    <property type="term" value="F:amidophosphoribosyltransferase activity"/>
    <property type="evidence" value="ECO:0007669"/>
    <property type="project" value="UniProtKB-UniRule"/>
</dbReference>
<dbReference type="PROSITE" id="PS51278">
    <property type="entry name" value="GATASE_TYPE_2"/>
    <property type="match status" value="1"/>
</dbReference>
<dbReference type="Gene3D" id="3.40.50.2020">
    <property type="match status" value="1"/>
</dbReference>
<feature type="binding site" evidence="7 10">
    <location>
        <position position="247"/>
    </location>
    <ligand>
        <name>[4Fe-4S] cluster</name>
        <dbReference type="ChEBI" id="CHEBI:49883"/>
    </ligand>
</feature>
<evidence type="ECO:0000256" key="4">
    <source>
        <dbReference type="ARBA" id="ARBA00022679"/>
    </source>
</evidence>
<evidence type="ECO:0000256" key="3">
    <source>
        <dbReference type="ARBA" id="ARBA00022676"/>
    </source>
</evidence>
<keyword evidence="5 7" id="KW-0658">Purine biosynthesis</keyword>
<evidence type="ECO:0000256" key="6">
    <source>
        <dbReference type="ARBA" id="ARBA00022962"/>
    </source>
</evidence>
<dbReference type="GO" id="GO:0051539">
    <property type="term" value="F:4 iron, 4 sulfur cluster binding"/>
    <property type="evidence" value="ECO:0007669"/>
    <property type="project" value="UniProtKB-KW"/>
</dbReference>
<dbReference type="EC" id="2.4.2.14" evidence="7"/>
<evidence type="ECO:0000256" key="8">
    <source>
        <dbReference type="PIRNR" id="PIRNR000485"/>
    </source>
</evidence>
<feature type="active site" description="Nucleophile" evidence="7 9">
    <location>
        <position position="12"/>
    </location>
</feature>
<dbReference type="InterPro" id="IPR017932">
    <property type="entry name" value="GATase_2_dom"/>
</dbReference>
<keyword evidence="7 10" id="KW-0411">Iron-sulfur</keyword>
<dbReference type="EMBL" id="NDHY01000003">
    <property type="protein sequence ID" value="RII00590.1"/>
    <property type="molecule type" value="Genomic_DNA"/>
</dbReference>
<dbReference type="InterPro" id="IPR005854">
    <property type="entry name" value="PurF"/>
</dbReference>
<evidence type="ECO:0000256" key="10">
    <source>
        <dbReference type="PIRSR" id="PIRSR000485-3"/>
    </source>
</evidence>
<evidence type="ECO:0000313" key="12">
    <source>
        <dbReference type="EMBL" id="RII00590.1"/>
    </source>
</evidence>
<sequence length="467" mass="51641">MMMENDRPKEACGVFGIYGHQSAAELTYLGLYALQHRGEESAGIVAANGKKAKSYLGMGLVADVFGGRFDKLLPGHLSIGHVRYSTTGSSAARNIQPFLVDYAGGGQLAVAHNGNLVNSTQLRNHLESLGSVFQSTMDSEIIIHLIARSRKKDFAEKIVHSISQLKGAYSFVFLAGDMLIAARDPYGFRPLCLGKIDNAHIIASETCALDLIGAEYLRDVEPGEVIFIDKNGLHSLTPFPKKKHSFCIFEYIYFARPDSNIFGGNVCLTRKMIGRKMALEMAADGDLVVPVPDAANYAALGFAEESGLPFEMGMVRNHYIGRTFIQPTQSIRDFQVRVKLSPIKSLFRGKKVVVIDDSIVRGTTGRTRMNTLRRAGAREVHLRISCPPHRFPCYYGIDFQAKGELIASSREIEEIRQHLGVDSLEYLSLDGLLQAMPVDSKEFCTACFNADYPLKPNEEIAKHRLEE</sequence>
<dbReference type="Proteomes" id="UP000266287">
    <property type="component" value="Unassembled WGS sequence"/>
</dbReference>
<dbReference type="Gene3D" id="3.60.20.10">
    <property type="entry name" value="Glutamine Phosphoribosylpyrophosphate, subunit 1, domain 1"/>
    <property type="match status" value="1"/>
</dbReference>
<protein>
    <recommendedName>
        <fullName evidence="7">Amidophosphoribosyltransferase</fullName>
        <shortName evidence="7">ATase</shortName>
        <ecNumber evidence="7">2.4.2.14</ecNumber>
    </recommendedName>
    <alternativeName>
        <fullName evidence="7">Glutamine phosphoribosylpyrophosphate amidotransferase</fullName>
        <shortName evidence="7">GPATase</shortName>
    </alternativeName>
</protein>
<comment type="cofactor">
    <cofactor evidence="7 10">
        <name>[4Fe-4S] cluster</name>
        <dbReference type="ChEBI" id="CHEBI:49883"/>
    </cofactor>
    <text evidence="7 10">Binds 1 [4Fe-4S] cluster per subunit.</text>
</comment>
<dbReference type="GO" id="GO:0009113">
    <property type="term" value="P:purine nucleobase biosynthetic process"/>
    <property type="evidence" value="ECO:0007669"/>
    <property type="project" value="UniProtKB-UniRule"/>
</dbReference>
<feature type="binding site" evidence="7 10">
    <location>
        <position position="393"/>
    </location>
    <ligand>
        <name>[4Fe-4S] cluster</name>
        <dbReference type="ChEBI" id="CHEBI:49883"/>
    </ligand>
</feature>
<feature type="domain" description="Glutamine amidotransferase type-2" evidence="11">
    <location>
        <begin position="12"/>
        <end position="231"/>
    </location>
</feature>
<dbReference type="AlphaFoldDB" id="A0A399FYZ4"/>
<dbReference type="NCBIfam" id="TIGR01134">
    <property type="entry name" value="purF"/>
    <property type="match status" value="1"/>
</dbReference>
<keyword evidence="3 7" id="KW-0328">Glycosyltransferase</keyword>
<dbReference type="GO" id="GO:0006189">
    <property type="term" value="P:'de novo' IMP biosynthetic process"/>
    <property type="evidence" value="ECO:0007669"/>
    <property type="project" value="UniProtKB-UniRule"/>
</dbReference>
<dbReference type="SUPFAM" id="SSF53271">
    <property type="entry name" value="PRTase-like"/>
    <property type="match status" value="1"/>
</dbReference>
<accession>A0A399FYZ4</accession>
<keyword evidence="4 7" id="KW-0808">Transferase</keyword>
<keyword evidence="7 10" id="KW-0479">Metal-binding</keyword>
<dbReference type="InterPro" id="IPR035584">
    <property type="entry name" value="PurF_N"/>
</dbReference>
<evidence type="ECO:0000256" key="5">
    <source>
        <dbReference type="ARBA" id="ARBA00022755"/>
    </source>
</evidence>
<dbReference type="InterPro" id="IPR000836">
    <property type="entry name" value="PRTase_dom"/>
</dbReference>
<keyword evidence="7" id="KW-0004">4Fe-4S</keyword>
<dbReference type="PANTHER" id="PTHR11907">
    <property type="entry name" value="AMIDOPHOSPHORIBOSYLTRANSFERASE"/>
    <property type="match status" value="1"/>
</dbReference>
<dbReference type="UniPathway" id="UPA00074">
    <property type="reaction ID" value="UER00124"/>
</dbReference>
<dbReference type="GO" id="GO:0046872">
    <property type="term" value="F:metal ion binding"/>
    <property type="evidence" value="ECO:0007669"/>
    <property type="project" value="UniProtKB-KW"/>
</dbReference>
<evidence type="ECO:0000256" key="9">
    <source>
        <dbReference type="PIRSR" id="PIRSR000485-1"/>
    </source>
</evidence>
<feature type="binding site" evidence="7 10">
    <location>
        <position position="447"/>
    </location>
    <ligand>
        <name>[4Fe-4S] cluster</name>
        <dbReference type="ChEBI" id="CHEBI:49883"/>
    </ligand>
</feature>
<evidence type="ECO:0000256" key="2">
    <source>
        <dbReference type="ARBA" id="ARBA00010138"/>
    </source>
</evidence>